<dbReference type="InterPro" id="IPR029903">
    <property type="entry name" value="RmlD-like-bd"/>
</dbReference>
<dbReference type="GO" id="GO:0019305">
    <property type="term" value="P:dTDP-rhamnose biosynthetic process"/>
    <property type="evidence" value="ECO:0007669"/>
    <property type="project" value="UniProtKB-UniPathway"/>
</dbReference>
<dbReference type="SUPFAM" id="SSF51735">
    <property type="entry name" value="NAD(P)-binding Rossmann-fold domains"/>
    <property type="match status" value="1"/>
</dbReference>
<evidence type="ECO:0000256" key="6">
    <source>
        <dbReference type="RuleBase" id="RU364082"/>
    </source>
</evidence>
<dbReference type="Gene3D" id="3.90.25.10">
    <property type="entry name" value="UDP-galactose 4-epimerase, domain 1"/>
    <property type="match status" value="1"/>
</dbReference>
<evidence type="ECO:0000256" key="3">
    <source>
        <dbReference type="ARBA" id="ARBA00012929"/>
    </source>
</evidence>
<keyword evidence="6" id="KW-0521">NADP</keyword>
<evidence type="ECO:0000256" key="2">
    <source>
        <dbReference type="ARBA" id="ARBA00010944"/>
    </source>
</evidence>
<dbReference type="Pfam" id="PF04321">
    <property type="entry name" value="RmlD_sub_bind"/>
    <property type="match status" value="1"/>
</dbReference>
<dbReference type="Gene3D" id="3.40.50.720">
    <property type="entry name" value="NAD(P)-binding Rossmann-like Domain"/>
    <property type="match status" value="1"/>
</dbReference>
<dbReference type="InterPro" id="IPR036291">
    <property type="entry name" value="NAD(P)-bd_dom_sf"/>
</dbReference>
<sequence>MRILLLGAGGQLGRELGRTLPDLGNVKVCGRADVDLTDKHSIIEAIDAFDPDVITNAAAYTAVDKAESERDLAFKINAEAVGILANEAVKRDVRFIHYSTDYVFDGSKKGSYVETDPPNPVNVYGASKLAGEKAIIASGCKHLIFRATWVIGRDGSNFAKTVLRLATERDTLGIVNDQFGVPTAPALIAKVTVAGIAAMATSNPWPSGIYHLAPHGETTWHGIARTLLQLAREARVPLATDGSALHAITTAEYPTPAKRPLNSLLDTGKLEQQLDFKLPHWKIDFFKVANEIIEEFKSA</sequence>
<dbReference type="EMBL" id="CAADHB010000043">
    <property type="protein sequence ID" value="VFK79281.1"/>
    <property type="molecule type" value="Genomic_DNA"/>
</dbReference>
<dbReference type="NCBIfam" id="TIGR01214">
    <property type="entry name" value="rmlD"/>
    <property type="match status" value="1"/>
</dbReference>
<keyword evidence="6" id="KW-0560">Oxidoreductase</keyword>
<evidence type="ECO:0000259" key="7">
    <source>
        <dbReference type="Pfam" id="PF04321"/>
    </source>
</evidence>
<dbReference type="CDD" id="cd05254">
    <property type="entry name" value="dTDP_HR_like_SDR_e"/>
    <property type="match status" value="1"/>
</dbReference>
<comment type="function">
    <text evidence="6">Catalyzes the reduction of dTDP-6-deoxy-L-lyxo-4-hexulose to yield dTDP-L-rhamnose.</text>
</comment>
<evidence type="ECO:0000256" key="4">
    <source>
        <dbReference type="ARBA" id="ARBA00017099"/>
    </source>
</evidence>
<dbReference type="UniPathway" id="UPA00124"/>
<gene>
    <name evidence="8" type="ORF">BECKSD772D_GA0070982_104311</name>
</gene>
<evidence type="ECO:0000313" key="8">
    <source>
        <dbReference type="EMBL" id="VFK79281.1"/>
    </source>
</evidence>
<reference evidence="8" key="1">
    <citation type="submission" date="2019-02" db="EMBL/GenBank/DDBJ databases">
        <authorList>
            <person name="Gruber-Vodicka R. H."/>
            <person name="Seah K. B. B."/>
        </authorList>
    </citation>
    <scope>NUCLEOTIDE SEQUENCE</scope>
    <source>
        <strain evidence="8">BECK_S127</strain>
    </source>
</reference>
<evidence type="ECO:0000256" key="1">
    <source>
        <dbReference type="ARBA" id="ARBA00004781"/>
    </source>
</evidence>
<dbReference type="GO" id="GO:0008831">
    <property type="term" value="F:dTDP-4-dehydrorhamnose reductase activity"/>
    <property type="evidence" value="ECO:0007669"/>
    <property type="project" value="UniProtKB-EC"/>
</dbReference>
<dbReference type="AlphaFoldDB" id="A0A451BLV6"/>
<dbReference type="PANTHER" id="PTHR10491">
    <property type="entry name" value="DTDP-4-DEHYDRORHAMNOSE REDUCTASE"/>
    <property type="match status" value="1"/>
</dbReference>
<dbReference type="EC" id="1.1.1.133" evidence="3 6"/>
<evidence type="ECO:0000256" key="5">
    <source>
        <dbReference type="ARBA" id="ARBA00048200"/>
    </source>
</evidence>
<dbReference type="GO" id="GO:0005829">
    <property type="term" value="C:cytosol"/>
    <property type="evidence" value="ECO:0007669"/>
    <property type="project" value="TreeGrafter"/>
</dbReference>
<proteinExistence type="inferred from homology"/>
<comment type="pathway">
    <text evidence="1 6">Carbohydrate biosynthesis; dTDP-L-rhamnose biosynthesis.</text>
</comment>
<accession>A0A451BLV6</accession>
<dbReference type="UniPathway" id="UPA00281"/>
<comment type="cofactor">
    <cofactor evidence="6">
        <name>Mg(2+)</name>
        <dbReference type="ChEBI" id="CHEBI:18420"/>
    </cofactor>
    <text evidence="6">Binds 1 Mg(2+) ion per monomer.</text>
</comment>
<dbReference type="InterPro" id="IPR005913">
    <property type="entry name" value="dTDP_dehydrorham_reduct"/>
</dbReference>
<dbReference type="PANTHER" id="PTHR10491:SF4">
    <property type="entry name" value="METHIONINE ADENOSYLTRANSFERASE 2 SUBUNIT BETA"/>
    <property type="match status" value="1"/>
</dbReference>
<name>A0A451BLV6_9GAMM</name>
<comment type="similarity">
    <text evidence="2 6">Belongs to the dTDP-4-dehydrorhamnose reductase family.</text>
</comment>
<comment type="catalytic activity">
    <reaction evidence="5 6">
        <text>dTDP-beta-L-rhamnose + NADP(+) = dTDP-4-dehydro-beta-L-rhamnose + NADPH + H(+)</text>
        <dbReference type="Rhea" id="RHEA:21796"/>
        <dbReference type="ChEBI" id="CHEBI:15378"/>
        <dbReference type="ChEBI" id="CHEBI:57510"/>
        <dbReference type="ChEBI" id="CHEBI:57783"/>
        <dbReference type="ChEBI" id="CHEBI:58349"/>
        <dbReference type="ChEBI" id="CHEBI:62830"/>
        <dbReference type="EC" id="1.1.1.133"/>
    </reaction>
</comment>
<organism evidence="8">
    <name type="scientific">Candidatus Kentrum sp. SD</name>
    <dbReference type="NCBI Taxonomy" id="2126332"/>
    <lineage>
        <taxon>Bacteria</taxon>
        <taxon>Pseudomonadati</taxon>
        <taxon>Pseudomonadota</taxon>
        <taxon>Gammaproteobacteria</taxon>
        <taxon>Candidatus Kentrum</taxon>
    </lineage>
</organism>
<protein>
    <recommendedName>
        <fullName evidence="4 6">dTDP-4-dehydrorhamnose reductase</fullName>
        <ecNumber evidence="3 6">1.1.1.133</ecNumber>
    </recommendedName>
</protein>
<feature type="domain" description="RmlD-like substrate binding" evidence="7">
    <location>
        <begin position="1"/>
        <end position="289"/>
    </location>
</feature>
<dbReference type="GO" id="GO:0009243">
    <property type="term" value="P:O antigen biosynthetic process"/>
    <property type="evidence" value="ECO:0007669"/>
    <property type="project" value="UniProtKB-UniPathway"/>
</dbReference>